<dbReference type="InterPro" id="IPR019888">
    <property type="entry name" value="Tscrpt_reg_AsnC-like"/>
</dbReference>
<dbReference type="InterPro" id="IPR019887">
    <property type="entry name" value="Tscrpt_reg_AsnC/Lrp_C"/>
</dbReference>
<dbReference type="SUPFAM" id="SSF46785">
    <property type="entry name" value="Winged helix' DNA-binding domain"/>
    <property type="match status" value="1"/>
</dbReference>
<evidence type="ECO:0000313" key="5">
    <source>
        <dbReference type="EMBL" id="QNO51070.1"/>
    </source>
</evidence>
<dbReference type="Pfam" id="PF01037">
    <property type="entry name" value="AsnC_trans_reg"/>
    <property type="match status" value="1"/>
</dbReference>
<keyword evidence="1" id="KW-0805">Transcription regulation</keyword>
<gene>
    <name evidence="5" type="ORF">HCFNICHJ_00027</name>
</gene>
<proteinExistence type="predicted"/>
<dbReference type="InterPro" id="IPR000485">
    <property type="entry name" value="AsnC-type_HTH_dom"/>
</dbReference>
<dbReference type="InterPro" id="IPR036390">
    <property type="entry name" value="WH_DNA-bd_sf"/>
</dbReference>
<dbReference type="GO" id="GO:0043565">
    <property type="term" value="F:sequence-specific DNA binding"/>
    <property type="evidence" value="ECO:0007669"/>
    <property type="project" value="InterPro"/>
</dbReference>
<name>A0A7G9YST6_9EURY</name>
<evidence type="ECO:0000256" key="1">
    <source>
        <dbReference type="ARBA" id="ARBA00023015"/>
    </source>
</evidence>
<dbReference type="PANTHER" id="PTHR30154:SF34">
    <property type="entry name" value="TRANSCRIPTIONAL REGULATOR AZLB"/>
    <property type="match status" value="1"/>
</dbReference>
<dbReference type="Pfam" id="PF13412">
    <property type="entry name" value="HTH_24"/>
    <property type="match status" value="1"/>
</dbReference>
<dbReference type="PANTHER" id="PTHR30154">
    <property type="entry name" value="LEUCINE-RESPONSIVE REGULATORY PROTEIN"/>
    <property type="match status" value="1"/>
</dbReference>
<protein>
    <submittedName>
        <fullName evidence="5">Putative HTH-type transcriptional regulator</fullName>
    </submittedName>
</protein>
<evidence type="ECO:0000256" key="3">
    <source>
        <dbReference type="ARBA" id="ARBA00023163"/>
    </source>
</evidence>
<dbReference type="SUPFAM" id="SSF54909">
    <property type="entry name" value="Dimeric alpha+beta barrel"/>
    <property type="match status" value="1"/>
</dbReference>
<organism evidence="5">
    <name type="scientific">Candidatus Methanophagaceae archaeon ANME-1 ERB6</name>
    <dbReference type="NCBI Taxonomy" id="2759912"/>
    <lineage>
        <taxon>Archaea</taxon>
        <taxon>Methanobacteriati</taxon>
        <taxon>Methanobacteriota</taxon>
        <taxon>Stenosarchaea group</taxon>
        <taxon>Methanomicrobia</taxon>
        <taxon>Candidatus Methanophagales</taxon>
        <taxon>Candidatus Methanophagaceae</taxon>
    </lineage>
</organism>
<evidence type="ECO:0000259" key="4">
    <source>
        <dbReference type="PROSITE" id="PS50956"/>
    </source>
</evidence>
<dbReference type="GO" id="GO:0043200">
    <property type="term" value="P:response to amino acid"/>
    <property type="evidence" value="ECO:0007669"/>
    <property type="project" value="TreeGrafter"/>
</dbReference>
<sequence>MRETKLKKKDKCILNALLENGRLSYSELSRRCGISRQVAFVRLKKLLEDGVAKGFSVCLDADKLGFAFNAYVLLIAKPEEQLRTELEEFLSNSKNVRKIQLLFGRFDFFLELLFRDKDEMTEFLRTMQSFGAVERTETFIVYQTIKDKSEDPLLECLSEEG</sequence>
<reference evidence="5" key="1">
    <citation type="submission" date="2020-06" db="EMBL/GenBank/DDBJ databases">
        <title>Unique genomic features of the anaerobic methanotrophic archaea.</title>
        <authorList>
            <person name="Chadwick G.L."/>
            <person name="Skennerton C.T."/>
            <person name="Laso-Perez R."/>
            <person name="Leu A.O."/>
            <person name="Speth D.R."/>
            <person name="Yu H."/>
            <person name="Morgan-Lang C."/>
            <person name="Hatzenpichler R."/>
            <person name="Goudeau D."/>
            <person name="Malmstrom R."/>
            <person name="Brazelton W.J."/>
            <person name="Woyke T."/>
            <person name="Hallam S.J."/>
            <person name="Tyson G.W."/>
            <person name="Wegener G."/>
            <person name="Boetius A."/>
            <person name="Orphan V."/>
        </authorList>
    </citation>
    <scope>NUCLEOTIDE SEQUENCE</scope>
</reference>
<dbReference type="AlphaFoldDB" id="A0A7G9YST6"/>
<dbReference type="PRINTS" id="PR00033">
    <property type="entry name" value="HTHASNC"/>
</dbReference>
<dbReference type="SMART" id="SM00344">
    <property type="entry name" value="HTH_ASNC"/>
    <property type="match status" value="1"/>
</dbReference>
<dbReference type="EMBL" id="MT631459">
    <property type="protein sequence ID" value="QNO51070.1"/>
    <property type="molecule type" value="Genomic_DNA"/>
</dbReference>
<dbReference type="Gene3D" id="3.30.70.920">
    <property type="match status" value="1"/>
</dbReference>
<accession>A0A7G9YST6</accession>
<dbReference type="Gene3D" id="1.10.10.10">
    <property type="entry name" value="Winged helix-like DNA-binding domain superfamily/Winged helix DNA-binding domain"/>
    <property type="match status" value="1"/>
</dbReference>
<dbReference type="InterPro" id="IPR011008">
    <property type="entry name" value="Dimeric_a/b-barrel"/>
</dbReference>
<dbReference type="GO" id="GO:0005829">
    <property type="term" value="C:cytosol"/>
    <property type="evidence" value="ECO:0007669"/>
    <property type="project" value="TreeGrafter"/>
</dbReference>
<dbReference type="PROSITE" id="PS50956">
    <property type="entry name" value="HTH_ASNC_2"/>
    <property type="match status" value="1"/>
</dbReference>
<keyword evidence="3" id="KW-0804">Transcription</keyword>
<dbReference type="InterPro" id="IPR036388">
    <property type="entry name" value="WH-like_DNA-bd_sf"/>
</dbReference>
<feature type="domain" description="HTH asnC-type" evidence="4">
    <location>
        <begin position="8"/>
        <end position="67"/>
    </location>
</feature>
<evidence type="ECO:0000256" key="2">
    <source>
        <dbReference type="ARBA" id="ARBA00023125"/>
    </source>
</evidence>
<keyword evidence="2" id="KW-0238">DNA-binding</keyword>